<dbReference type="EMBL" id="BMER01000002">
    <property type="protein sequence ID" value="GGG90220.1"/>
    <property type="molecule type" value="Genomic_DNA"/>
</dbReference>
<gene>
    <name evidence="2" type="ORF">GCM10007415_25800</name>
</gene>
<evidence type="ECO:0000313" key="2">
    <source>
        <dbReference type="EMBL" id="GGG90220.1"/>
    </source>
</evidence>
<dbReference type="Proteomes" id="UP000660862">
    <property type="component" value="Unassembled WGS sequence"/>
</dbReference>
<accession>A0A917HV77</accession>
<keyword evidence="1" id="KW-1133">Transmembrane helix</keyword>
<keyword evidence="1" id="KW-0812">Transmembrane</keyword>
<evidence type="ECO:0000256" key="1">
    <source>
        <dbReference type="SAM" id="Phobius"/>
    </source>
</evidence>
<keyword evidence="1" id="KW-0472">Membrane</keyword>
<organism evidence="2 3">
    <name type="scientific">Parapedobacter pyrenivorans</name>
    <dbReference type="NCBI Taxonomy" id="1305674"/>
    <lineage>
        <taxon>Bacteria</taxon>
        <taxon>Pseudomonadati</taxon>
        <taxon>Bacteroidota</taxon>
        <taxon>Sphingobacteriia</taxon>
        <taxon>Sphingobacteriales</taxon>
        <taxon>Sphingobacteriaceae</taxon>
        <taxon>Parapedobacter</taxon>
    </lineage>
</organism>
<feature type="transmembrane region" description="Helical" evidence="1">
    <location>
        <begin position="200"/>
        <end position="221"/>
    </location>
</feature>
<feature type="transmembrane region" description="Helical" evidence="1">
    <location>
        <begin position="241"/>
        <end position="260"/>
    </location>
</feature>
<keyword evidence="3" id="KW-1185">Reference proteome</keyword>
<reference evidence="2" key="1">
    <citation type="journal article" date="2014" name="Int. J. Syst. Evol. Microbiol.">
        <title>Complete genome sequence of Corynebacterium casei LMG S-19264T (=DSM 44701T), isolated from a smear-ripened cheese.</title>
        <authorList>
            <consortium name="US DOE Joint Genome Institute (JGI-PGF)"/>
            <person name="Walter F."/>
            <person name="Albersmeier A."/>
            <person name="Kalinowski J."/>
            <person name="Ruckert C."/>
        </authorList>
    </citation>
    <scope>NUCLEOTIDE SEQUENCE</scope>
    <source>
        <strain evidence="2">CGMCC 1.12195</strain>
    </source>
</reference>
<feature type="transmembrane region" description="Helical" evidence="1">
    <location>
        <begin position="296"/>
        <end position="314"/>
    </location>
</feature>
<name>A0A917HV77_9SPHI</name>
<evidence type="ECO:0000313" key="3">
    <source>
        <dbReference type="Proteomes" id="UP000660862"/>
    </source>
</evidence>
<feature type="transmembrane region" description="Helical" evidence="1">
    <location>
        <begin position="83"/>
        <end position="101"/>
    </location>
</feature>
<feature type="transmembrane region" description="Helical" evidence="1">
    <location>
        <begin position="121"/>
        <end position="142"/>
    </location>
</feature>
<feature type="transmembrane region" description="Helical" evidence="1">
    <location>
        <begin position="162"/>
        <end position="180"/>
    </location>
</feature>
<sequence length="361" mass="40108">MATSFNIEQAVEKHVATIASAGSLLPDDAKELASHLIDSVMMLAKQGLTEEEAFMVATKRLGTQQQLVREYEKVNPSVKVNRIWVHFIFGFVALTGLWWLGKAILTFVYGSALRSGDVTQFSLSLVAAIHLTLCFAIGLLVYHKRAIAAYLQRKLQRRPLLMLVNAALLMVVASSVQNAVQLNTKKDVIFIALYEFINPYVEFTFYLLLFMLFIGLVSMFFTVKNPENATLKRVFSRPSIWFLLVAGFATELLAASTRVLPPHNAALIAGLYFGAVYFVGAFAISYYNRTGTIKYLFWYGILGLAIEISVGIQADLSRLNDGYSIMTPYFVIGLLVGLAGGYLGGRFFNYRLSGRDLLNTA</sequence>
<protein>
    <submittedName>
        <fullName evidence="2">Uncharacterized protein</fullName>
    </submittedName>
</protein>
<comment type="caution">
    <text evidence="2">The sequence shown here is derived from an EMBL/GenBank/DDBJ whole genome shotgun (WGS) entry which is preliminary data.</text>
</comment>
<dbReference type="AlphaFoldDB" id="A0A917HV77"/>
<feature type="transmembrane region" description="Helical" evidence="1">
    <location>
        <begin position="326"/>
        <end position="345"/>
    </location>
</feature>
<dbReference type="RefSeq" id="WP_188506458.1">
    <property type="nucleotide sequence ID" value="NZ_BMER01000002.1"/>
</dbReference>
<reference evidence="2" key="2">
    <citation type="submission" date="2020-09" db="EMBL/GenBank/DDBJ databases">
        <authorList>
            <person name="Sun Q."/>
            <person name="Zhou Y."/>
        </authorList>
    </citation>
    <scope>NUCLEOTIDE SEQUENCE</scope>
    <source>
        <strain evidence="2">CGMCC 1.12195</strain>
    </source>
</reference>
<feature type="transmembrane region" description="Helical" evidence="1">
    <location>
        <begin position="266"/>
        <end position="284"/>
    </location>
</feature>
<proteinExistence type="predicted"/>